<name>A0A1M6LIQ2_9BRAD</name>
<sequence length="55" mass="6298">MTTGIVWTFDCILFLALFVIWKRDDLFNLCLKMAFAMLAAIHAAPAFTFLQKTLN</sequence>
<keyword evidence="1" id="KW-0472">Membrane</keyword>
<dbReference type="Proteomes" id="UP000189935">
    <property type="component" value="Chromosome I"/>
</dbReference>
<keyword evidence="1" id="KW-1133">Transmembrane helix</keyword>
<dbReference type="AlphaFoldDB" id="A0A1M6LIQ2"/>
<dbReference type="RefSeq" id="WP_172841982.1">
    <property type="nucleotide sequence ID" value="NZ_LT670844.1"/>
</dbReference>
<reference evidence="2 3" key="1">
    <citation type="submission" date="2016-11" db="EMBL/GenBank/DDBJ databases">
        <authorList>
            <person name="Jaros S."/>
            <person name="Januszkiewicz K."/>
            <person name="Wedrychowicz H."/>
        </authorList>
    </citation>
    <scope>NUCLEOTIDE SEQUENCE [LARGE SCALE GENOMIC DNA]</scope>
    <source>
        <strain evidence="2 3">GAS499</strain>
    </source>
</reference>
<evidence type="ECO:0000313" key="2">
    <source>
        <dbReference type="EMBL" id="SHJ71081.1"/>
    </source>
</evidence>
<gene>
    <name evidence="2" type="ORF">SAMN05444159_1288</name>
</gene>
<feature type="transmembrane region" description="Helical" evidence="1">
    <location>
        <begin position="29"/>
        <end position="50"/>
    </location>
</feature>
<evidence type="ECO:0000256" key="1">
    <source>
        <dbReference type="SAM" id="Phobius"/>
    </source>
</evidence>
<organism evidence="2 3">
    <name type="scientific">Bradyrhizobium lablabi</name>
    <dbReference type="NCBI Taxonomy" id="722472"/>
    <lineage>
        <taxon>Bacteria</taxon>
        <taxon>Pseudomonadati</taxon>
        <taxon>Pseudomonadota</taxon>
        <taxon>Alphaproteobacteria</taxon>
        <taxon>Hyphomicrobiales</taxon>
        <taxon>Nitrobacteraceae</taxon>
        <taxon>Bradyrhizobium</taxon>
    </lineage>
</organism>
<accession>A0A1M6LIQ2</accession>
<feature type="transmembrane region" description="Helical" evidence="1">
    <location>
        <begin position="6"/>
        <end position="22"/>
    </location>
</feature>
<keyword evidence="1" id="KW-0812">Transmembrane</keyword>
<dbReference type="EMBL" id="LT670844">
    <property type="protein sequence ID" value="SHJ71081.1"/>
    <property type="molecule type" value="Genomic_DNA"/>
</dbReference>
<protein>
    <submittedName>
        <fullName evidence="2">Uncharacterized protein</fullName>
    </submittedName>
</protein>
<proteinExistence type="predicted"/>
<evidence type="ECO:0000313" key="3">
    <source>
        <dbReference type="Proteomes" id="UP000189935"/>
    </source>
</evidence>